<dbReference type="RefSeq" id="WP_353068572.1">
    <property type="nucleotide sequence ID" value="NZ_CP132932.1"/>
</dbReference>
<evidence type="ECO:0000313" key="2">
    <source>
        <dbReference type="EMBL" id="XCB25777.1"/>
    </source>
</evidence>
<dbReference type="KEGG" id="temp:RBB75_15185"/>
<gene>
    <name evidence="2" type="ORF">RBB75_15185</name>
</gene>
<reference evidence="2" key="1">
    <citation type="submission" date="2023-08" db="EMBL/GenBank/DDBJ databases">
        <authorList>
            <person name="Messyasz A."/>
            <person name="Mannisto M.K."/>
            <person name="Kerkhof L.J."/>
            <person name="Haggblom M."/>
        </authorList>
    </citation>
    <scope>NUCLEOTIDE SEQUENCE</scope>
    <source>
        <strain evidence="2">M8UP23</strain>
    </source>
</reference>
<name>A0AAU7ZAM7_9BACT</name>
<dbReference type="EMBL" id="CP132932">
    <property type="protein sequence ID" value="XCB25777.1"/>
    <property type="molecule type" value="Genomic_DNA"/>
</dbReference>
<feature type="chain" id="PRO_5043795588" evidence="1">
    <location>
        <begin position="22"/>
        <end position="111"/>
    </location>
</feature>
<evidence type="ECO:0000256" key="1">
    <source>
        <dbReference type="SAM" id="SignalP"/>
    </source>
</evidence>
<reference evidence="2" key="2">
    <citation type="journal article" date="2024" name="Environ. Microbiol.">
        <title>Genome analysis and description of Tunturibacter gen. nov. expands the diversity of Terriglobia in tundra soils.</title>
        <authorList>
            <person name="Messyasz A."/>
            <person name="Mannisto M.K."/>
            <person name="Kerkhof L.J."/>
            <person name="Haggblom M.M."/>
        </authorList>
    </citation>
    <scope>NUCLEOTIDE SEQUENCE</scope>
    <source>
        <strain evidence="2">M8UP23</strain>
    </source>
</reference>
<dbReference type="AlphaFoldDB" id="A0AAU7ZAM7"/>
<feature type="signal peptide" evidence="1">
    <location>
        <begin position="1"/>
        <end position="21"/>
    </location>
</feature>
<sequence>MKKTVHLFATLLCLLTLLVSAATCVEIAQPKQQSSCDHCPKPSPFDQHLPSCCSAQQQQAPAVISTQVEPQLLLHTVHVSPLSDEIPSPLRAPILRLTGPPPLPLCTPLRI</sequence>
<protein>
    <submittedName>
        <fullName evidence="2">Uncharacterized protein</fullName>
    </submittedName>
</protein>
<accession>A0AAU7ZAM7</accession>
<proteinExistence type="predicted"/>
<keyword evidence="1" id="KW-0732">Signal</keyword>
<organism evidence="2">
    <name type="scientific">Tunturiibacter empetritectus</name>
    <dbReference type="NCBI Taxonomy" id="3069691"/>
    <lineage>
        <taxon>Bacteria</taxon>
        <taxon>Pseudomonadati</taxon>
        <taxon>Acidobacteriota</taxon>
        <taxon>Terriglobia</taxon>
        <taxon>Terriglobales</taxon>
        <taxon>Acidobacteriaceae</taxon>
        <taxon>Tunturiibacter</taxon>
    </lineage>
</organism>